<evidence type="ECO:0000313" key="6">
    <source>
        <dbReference type="Proteomes" id="UP000077671"/>
    </source>
</evidence>
<dbReference type="GO" id="GO:0006355">
    <property type="term" value="P:regulation of DNA-templated transcription"/>
    <property type="evidence" value="ECO:0007669"/>
    <property type="project" value="InterPro"/>
</dbReference>
<feature type="compositionally biased region" description="Polar residues" evidence="3">
    <location>
        <begin position="165"/>
        <end position="177"/>
    </location>
</feature>
<dbReference type="GO" id="GO:0000785">
    <property type="term" value="C:chromatin"/>
    <property type="evidence" value="ECO:0007669"/>
    <property type="project" value="InterPro"/>
</dbReference>
<gene>
    <name evidence="5" type="ORF">A4X03_0g2568</name>
    <name evidence="4" type="ORF">JKIAZH3_G416</name>
</gene>
<dbReference type="Proteomes" id="UP000077671">
    <property type="component" value="Unassembled WGS sequence"/>
</dbReference>
<comment type="caution">
    <text evidence="5">The sequence shown here is derived from an EMBL/GenBank/DDBJ whole genome shotgun (WGS) entry which is preliminary data.</text>
</comment>
<dbReference type="Proteomes" id="UP000836402">
    <property type="component" value="Unassembled WGS sequence"/>
</dbReference>
<feature type="compositionally biased region" description="Basic and acidic residues" evidence="3">
    <location>
        <begin position="439"/>
        <end position="455"/>
    </location>
</feature>
<keyword evidence="1" id="KW-0677">Repeat</keyword>
<dbReference type="AlphaFoldDB" id="A0A177V0S7"/>
<dbReference type="InterPro" id="IPR017956">
    <property type="entry name" value="AT_hook_DNA-bd_motif"/>
</dbReference>
<evidence type="ECO:0000313" key="5">
    <source>
        <dbReference type="EMBL" id="KAE8262299.1"/>
    </source>
</evidence>
<dbReference type="SMART" id="SM00384">
    <property type="entry name" value="AT_hook"/>
    <property type="match status" value="2"/>
</dbReference>
<feature type="region of interest" description="Disordered" evidence="3">
    <location>
        <begin position="56"/>
        <end position="217"/>
    </location>
</feature>
<dbReference type="EMBL" id="CAJHJG010000124">
    <property type="protein sequence ID" value="CAD6897765.1"/>
    <property type="molecule type" value="Genomic_DNA"/>
</dbReference>
<accession>A0A177V0S7</accession>
<feature type="compositionally biased region" description="Basic residues" evidence="3">
    <location>
        <begin position="59"/>
        <end position="69"/>
    </location>
</feature>
<reference evidence="4" key="3">
    <citation type="submission" date="2020-10" db="EMBL/GenBank/DDBJ databases">
        <authorList>
            <person name="Sedaghatjoo S."/>
        </authorList>
    </citation>
    <scope>NUCLEOTIDE SEQUENCE</scope>
    <source>
        <strain evidence="4">AZH3</strain>
    </source>
</reference>
<feature type="region of interest" description="Disordered" evidence="3">
    <location>
        <begin position="424"/>
        <end position="455"/>
    </location>
</feature>
<sequence length="525" mass="57682">MRRWIVPQSTALLWSSHSLRPRLIPAPSTSRTTLQDVPALSFFGSSAVLQDVDEVVPPKRGRGRPPKQKKVVEEGEAEPAPIPRARATAPLESPSEVEEAPVKRKRGRPRKTALVPIPIPIPEPATQTEGKSPEAETIDVEPQPRPSGRTEVQEVQQIPAPPTDPKNSVTLPQQASVPSAGPNHSIAPLRKTTEDWFKKNPTSKKADGGTSEGSLVDPTSPAFLKIVEQERQWETNPWMHMLASPLRRCCVSKTVLPADLLICFKQATVSRPGEGISKTFILPDRILHPKFALTKIGKGIWVLGSNSMVDEFLQTRAYRRQSSTGEPPKQLMEMIAHQLRQRVLQEAELLVEKILGSGVRSQLDSSVDVNGSEMVANLDLRVDAPVMIQGNRDLVEGRSEADATVSFGQPVTFGLRRLMGFPVDLPSSDAEDEGQAQDNDDRFTAPMSKTEHQDRPEADLQSLLLHFAQSDPIVASDPLRNFDKVAEAGAAEGVALHTSSVLVVRKHSFAVPLFIALYRLARFIE</sequence>
<dbReference type="PRINTS" id="PR00930">
    <property type="entry name" value="HIGHMOBLTYIY"/>
</dbReference>
<name>A0A177V0S7_9BASI</name>
<dbReference type="EMBL" id="LWDD02000255">
    <property type="protein sequence ID" value="KAE8262299.1"/>
    <property type="molecule type" value="Genomic_DNA"/>
</dbReference>
<proteinExistence type="predicted"/>
<evidence type="ECO:0000256" key="2">
    <source>
        <dbReference type="ARBA" id="ARBA00023125"/>
    </source>
</evidence>
<evidence type="ECO:0000256" key="3">
    <source>
        <dbReference type="SAM" id="MobiDB-lite"/>
    </source>
</evidence>
<organism evidence="5 6">
    <name type="scientific">Tilletia caries</name>
    <name type="common">wheat bunt fungus</name>
    <dbReference type="NCBI Taxonomy" id="13290"/>
    <lineage>
        <taxon>Eukaryota</taxon>
        <taxon>Fungi</taxon>
        <taxon>Dikarya</taxon>
        <taxon>Basidiomycota</taxon>
        <taxon>Ustilaginomycotina</taxon>
        <taxon>Exobasidiomycetes</taxon>
        <taxon>Tilletiales</taxon>
        <taxon>Tilletiaceae</taxon>
        <taxon>Tilletia</taxon>
    </lineage>
</organism>
<reference evidence="5" key="1">
    <citation type="submission" date="2016-04" db="EMBL/GenBank/DDBJ databases">
        <authorList>
            <person name="Nguyen H.D."/>
            <person name="Kesanakurti P."/>
            <person name="Cullis J."/>
            <person name="Levesque C.A."/>
            <person name="Hambleton S."/>
        </authorList>
    </citation>
    <scope>NUCLEOTIDE SEQUENCE</scope>
    <source>
        <strain evidence="5">DAOMC 238032</strain>
    </source>
</reference>
<dbReference type="GO" id="GO:0005634">
    <property type="term" value="C:nucleus"/>
    <property type="evidence" value="ECO:0007669"/>
    <property type="project" value="InterPro"/>
</dbReference>
<dbReference type="PRINTS" id="PR00929">
    <property type="entry name" value="ATHOOK"/>
</dbReference>
<keyword evidence="2" id="KW-0238">DNA-binding</keyword>
<keyword evidence="7" id="KW-1185">Reference proteome</keyword>
<dbReference type="InterPro" id="IPR000116">
    <property type="entry name" value="HMGA"/>
</dbReference>
<evidence type="ECO:0000313" key="4">
    <source>
        <dbReference type="EMBL" id="CAD6897765.1"/>
    </source>
</evidence>
<protein>
    <submittedName>
        <fullName evidence="5">Uncharacterized protein</fullName>
    </submittedName>
</protein>
<reference evidence="5" key="2">
    <citation type="journal article" date="2019" name="IMA Fungus">
        <title>Genome sequencing and comparison of five Tilletia species to identify candidate genes for the detection of regulated species infecting wheat.</title>
        <authorList>
            <person name="Nguyen H.D.T."/>
            <person name="Sultana T."/>
            <person name="Kesanakurti P."/>
            <person name="Hambleton S."/>
        </authorList>
    </citation>
    <scope>NUCLEOTIDE SEQUENCE</scope>
    <source>
        <strain evidence="5">DAOMC 238032</strain>
    </source>
</reference>
<evidence type="ECO:0000313" key="7">
    <source>
        <dbReference type="Proteomes" id="UP000836402"/>
    </source>
</evidence>
<dbReference type="GO" id="GO:0003677">
    <property type="term" value="F:DNA binding"/>
    <property type="evidence" value="ECO:0007669"/>
    <property type="project" value="UniProtKB-KW"/>
</dbReference>
<evidence type="ECO:0000256" key="1">
    <source>
        <dbReference type="ARBA" id="ARBA00022737"/>
    </source>
</evidence>